<sequence>MPLDLKICRDCKGRFAKQYYEDYFSRPFCRFLEPTLAHARPSPRILPSYQLEMEQGMRRTHLPLTTCNRFSILSEQVEEAQETRLVEDSIVRGQLEEFCGRVLSRRRRYCLPGATLRDITDCVEDVTKEATNDTLCHPRRYK</sequence>
<organism evidence="1 2">
    <name type="scientific">Portunus trituberculatus</name>
    <name type="common">Swimming crab</name>
    <name type="synonym">Neptunus trituberculatus</name>
    <dbReference type="NCBI Taxonomy" id="210409"/>
    <lineage>
        <taxon>Eukaryota</taxon>
        <taxon>Metazoa</taxon>
        <taxon>Ecdysozoa</taxon>
        <taxon>Arthropoda</taxon>
        <taxon>Crustacea</taxon>
        <taxon>Multicrustacea</taxon>
        <taxon>Malacostraca</taxon>
        <taxon>Eumalacostraca</taxon>
        <taxon>Eucarida</taxon>
        <taxon>Decapoda</taxon>
        <taxon>Pleocyemata</taxon>
        <taxon>Brachyura</taxon>
        <taxon>Eubrachyura</taxon>
        <taxon>Portunoidea</taxon>
        <taxon>Portunidae</taxon>
        <taxon>Portuninae</taxon>
        <taxon>Portunus</taxon>
    </lineage>
</organism>
<comment type="caution">
    <text evidence="1">The sequence shown here is derived from an EMBL/GenBank/DDBJ whole genome shotgun (WGS) entry which is preliminary data.</text>
</comment>
<dbReference type="Proteomes" id="UP000324222">
    <property type="component" value="Unassembled WGS sequence"/>
</dbReference>
<dbReference type="Gene3D" id="3.40.50.12690">
    <property type="match status" value="1"/>
</dbReference>
<name>A0A5B7DKC1_PORTR</name>
<proteinExistence type="predicted"/>
<dbReference type="OrthoDB" id="10072345at2759"/>
<accession>A0A5B7DKC1</accession>
<evidence type="ECO:0000313" key="2">
    <source>
        <dbReference type="Proteomes" id="UP000324222"/>
    </source>
</evidence>
<keyword evidence="2" id="KW-1185">Reference proteome</keyword>
<evidence type="ECO:0000313" key="1">
    <source>
        <dbReference type="EMBL" id="MPC21547.1"/>
    </source>
</evidence>
<dbReference type="EMBL" id="VSRR010000988">
    <property type="protein sequence ID" value="MPC21547.1"/>
    <property type="molecule type" value="Genomic_DNA"/>
</dbReference>
<gene>
    <name evidence="1" type="ORF">E2C01_014535</name>
</gene>
<dbReference type="AlphaFoldDB" id="A0A5B7DKC1"/>
<reference evidence="1 2" key="1">
    <citation type="submission" date="2019-05" db="EMBL/GenBank/DDBJ databases">
        <title>Another draft genome of Portunus trituberculatus and its Hox gene families provides insights of decapod evolution.</title>
        <authorList>
            <person name="Jeong J.-H."/>
            <person name="Song I."/>
            <person name="Kim S."/>
            <person name="Choi T."/>
            <person name="Kim D."/>
            <person name="Ryu S."/>
            <person name="Kim W."/>
        </authorList>
    </citation>
    <scope>NUCLEOTIDE SEQUENCE [LARGE SCALE GENOMIC DNA]</scope>
    <source>
        <tissue evidence="1">Muscle</tissue>
    </source>
</reference>
<protein>
    <submittedName>
        <fullName evidence="1">Uncharacterized protein</fullName>
    </submittedName>
</protein>